<dbReference type="SUPFAM" id="SSF53790">
    <property type="entry name" value="Tetrapyrrole methylase"/>
    <property type="match status" value="1"/>
</dbReference>
<evidence type="ECO:0000313" key="2">
    <source>
        <dbReference type="EMBL" id="REJ53498.1"/>
    </source>
</evidence>
<dbReference type="CDD" id="cd19916">
    <property type="entry name" value="OphMA_like"/>
    <property type="match status" value="1"/>
</dbReference>
<evidence type="ECO:0000259" key="1">
    <source>
        <dbReference type="Pfam" id="PF00590"/>
    </source>
</evidence>
<gene>
    <name evidence="2" type="ORF">DWQ56_21895</name>
</gene>
<sequence>MTTIKKHDKMGSLVVVGTGLHVGQLTLEARANIEVADHVVYLVTDSVTEEFILSLNSNAESLRQYYADDKNRLISYEEMIAHITNLVHNNLEVCAVFYGHPGIFVYPSHESIQRLRQEGYKARMLPGISAEDCLYADLGIDPGRQGSQSFEATDFILRDRIFDPHSYLILWQIGSLGSYTFSSTGIYDRRGVDILLNKLLSNYPSNHEVILYKASVIPLCSHEVQRFALCDLVTAKTNGSMTLIIPPCANKENVPEIEAILEIPDILRRHSQPV</sequence>
<dbReference type="InterPro" id="IPR035996">
    <property type="entry name" value="4pyrrol_Methylase_sf"/>
</dbReference>
<organism evidence="2 3">
    <name type="scientific">Microcystis aeruginosa DA14</name>
    <dbReference type="NCBI Taxonomy" id="1987506"/>
    <lineage>
        <taxon>Bacteria</taxon>
        <taxon>Bacillati</taxon>
        <taxon>Cyanobacteriota</taxon>
        <taxon>Cyanophyceae</taxon>
        <taxon>Oscillatoriophycideae</taxon>
        <taxon>Chroococcales</taxon>
        <taxon>Microcystaceae</taxon>
        <taxon>Microcystis</taxon>
    </lineage>
</organism>
<dbReference type="InterPro" id="IPR000878">
    <property type="entry name" value="4pyrrol_Mease"/>
</dbReference>
<feature type="domain" description="Tetrapyrrole methylase" evidence="1">
    <location>
        <begin position="13"/>
        <end position="152"/>
    </location>
</feature>
<dbReference type="Proteomes" id="UP000256301">
    <property type="component" value="Unassembled WGS sequence"/>
</dbReference>
<dbReference type="Pfam" id="PF00590">
    <property type="entry name" value="TP_methylase"/>
    <property type="match status" value="1"/>
</dbReference>
<protein>
    <recommendedName>
        <fullName evidence="1">Tetrapyrrole methylase domain-containing protein</fullName>
    </recommendedName>
</protein>
<dbReference type="EMBL" id="QQWE01000008">
    <property type="protein sequence ID" value="REJ53498.1"/>
    <property type="molecule type" value="Genomic_DNA"/>
</dbReference>
<comment type="caution">
    <text evidence="2">The sequence shown here is derived from an EMBL/GenBank/DDBJ whole genome shotgun (WGS) entry which is preliminary data.</text>
</comment>
<dbReference type="AlphaFoldDB" id="A0A3E0M1E9"/>
<dbReference type="InterPro" id="IPR014777">
    <property type="entry name" value="4pyrrole_Mease_sub1"/>
</dbReference>
<accession>A0A3E0M1E9</accession>
<dbReference type="GO" id="GO:0008168">
    <property type="term" value="F:methyltransferase activity"/>
    <property type="evidence" value="ECO:0007669"/>
    <property type="project" value="InterPro"/>
</dbReference>
<proteinExistence type="predicted"/>
<reference evidence="2 3" key="1">
    <citation type="submission" date="2017-08" db="EMBL/GenBank/DDBJ databases">
        <title>Functional genomic and metabolic studies of the symbiotic interactions of six Microcystis-dominated communities.</title>
        <authorList>
            <person name="Li Q."/>
            <person name="Lin F."/>
        </authorList>
    </citation>
    <scope>NUCLEOTIDE SEQUENCE [LARGE SCALE GENOMIC DNA]</scope>
    <source>
        <strain evidence="2">DA14</strain>
    </source>
</reference>
<evidence type="ECO:0000313" key="3">
    <source>
        <dbReference type="Proteomes" id="UP000256301"/>
    </source>
</evidence>
<dbReference type="Gene3D" id="3.40.1010.10">
    <property type="entry name" value="Cobalt-precorrin-4 Transmethylase, Domain 1"/>
    <property type="match status" value="1"/>
</dbReference>
<name>A0A3E0M1E9_MICAE</name>